<name>A0A0U2XBS9_9BACT</name>
<evidence type="ECO:0000313" key="2">
    <source>
        <dbReference type="EMBL" id="ALS55998.1"/>
    </source>
</evidence>
<dbReference type="InterPro" id="IPR008949">
    <property type="entry name" value="Isoprenoid_synthase_dom_sf"/>
</dbReference>
<organism evidence="2">
    <name type="scientific">uncultured bacterium EIL102C09</name>
    <dbReference type="NCBI Taxonomy" id="1768197"/>
    <lineage>
        <taxon>Bacteria</taxon>
        <taxon>environmental samples</taxon>
    </lineage>
</organism>
<dbReference type="SUPFAM" id="SSF48576">
    <property type="entry name" value="Terpenoid synthases"/>
    <property type="match status" value="1"/>
</dbReference>
<dbReference type="GO" id="GO:0051996">
    <property type="term" value="F:squalene synthase [NAD(P)H] activity"/>
    <property type="evidence" value="ECO:0007669"/>
    <property type="project" value="InterPro"/>
</dbReference>
<dbReference type="SFLD" id="SFLDG01212">
    <property type="entry name" value="Phytoene_synthase_like"/>
    <property type="match status" value="1"/>
</dbReference>
<dbReference type="EMBL" id="KT201084">
    <property type="protein sequence ID" value="ALS55998.1"/>
    <property type="molecule type" value="Genomic_DNA"/>
</dbReference>
<accession>A0A0U2XBS9</accession>
<dbReference type="SFLD" id="SFLDG01018">
    <property type="entry name" value="Squalene/Phytoene_Synthase_Lik"/>
    <property type="match status" value="1"/>
</dbReference>
<dbReference type="AlphaFoldDB" id="A0A0U2XBS9"/>
<dbReference type="PROSITE" id="PS01045">
    <property type="entry name" value="SQUALEN_PHYTOEN_SYN_2"/>
    <property type="match status" value="1"/>
</dbReference>
<dbReference type="CDD" id="cd00683">
    <property type="entry name" value="Trans_IPPS_HH"/>
    <property type="match status" value="1"/>
</dbReference>
<dbReference type="SFLD" id="SFLDS00005">
    <property type="entry name" value="Isoprenoid_Synthase_Type_I"/>
    <property type="match status" value="1"/>
</dbReference>
<proteinExistence type="predicted"/>
<dbReference type="Pfam" id="PF00494">
    <property type="entry name" value="SQS_PSY"/>
    <property type="match status" value="1"/>
</dbReference>
<dbReference type="InterPro" id="IPR044843">
    <property type="entry name" value="Trans_IPPS_bact-type"/>
</dbReference>
<sequence length="315" mass="33987">MVNGPTAGDLTAPEAVADRMLAAHGKSFHWARRFLGATAARQATLLYAFCRLLDDIADGDAPGGEVRLRALDARLAGDQAVHAPEAEAFLSFAAEAGIPVSAARDLIAGLIFDQGQVLLQTEAELICYAYQVAGTVGLMMAPILGRSDPHADAFAVDLGIAMQLTNIARDVLEDAHLNRRYLPALWCADVLPEAIRDSALRPDPRIHQTVAEAVKKTLCLAETYYASGLQGLAYLPLRNDAAIAVAACVYRAIGRRLKARKYAWWQGRQVVGTGGKIICSLASLPHIASRNQMRPQHDRHLHHALKGFDSVTALQ</sequence>
<dbReference type="GO" id="GO:0016117">
    <property type="term" value="P:carotenoid biosynthetic process"/>
    <property type="evidence" value="ECO:0007669"/>
    <property type="project" value="UniProtKB-ARBA"/>
</dbReference>
<dbReference type="InterPro" id="IPR033904">
    <property type="entry name" value="Trans_IPPS_HH"/>
</dbReference>
<dbReference type="PANTHER" id="PTHR31480">
    <property type="entry name" value="BIFUNCTIONAL LYCOPENE CYCLASE/PHYTOENE SYNTHASE"/>
    <property type="match status" value="1"/>
</dbReference>
<dbReference type="Gene3D" id="1.10.600.10">
    <property type="entry name" value="Farnesyl Diphosphate Synthase"/>
    <property type="match status" value="1"/>
</dbReference>
<dbReference type="GO" id="GO:0004311">
    <property type="term" value="F:geranylgeranyl diphosphate synthase activity"/>
    <property type="evidence" value="ECO:0007669"/>
    <property type="project" value="InterPro"/>
</dbReference>
<keyword evidence="1" id="KW-0808">Transferase</keyword>
<reference evidence="2" key="1">
    <citation type="journal article" date="2016" name="ISME J.">
        <title>Functional metagenomic screen reveals new and diverse microbial rhodopsins.</title>
        <authorList>
            <person name="Pushkarev A."/>
            <person name="Beja O."/>
        </authorList>
    </citation>
    <scope>NUCLEOTIDE SEQUENCE</scope>
</reference>
<dbReference type="InterPro" id="IPR019845">
    <property type="entry name" value="Squalene/phytoene_synthase_CS"/>
</dbReference>
<dbReference type="InterPro" id="IPR002060">
    <property type="entry name" value="Squ/phyt_synthse"/>
</dbReference>
<protein>
    <submittedName>
        <fullName evidence="2">Phytoene synthase</fullName>
    </submittedName>
</protein>
<evidence type="ECO:0000256" key="1">
    <source>
        <dbReference type="ARBA" id="ARBA00022679"/>
    </source>
</evidence>
<dbReference type="PROSITE" id="PS01044">
    <property type="entry name" value="SQUALEN_PHYTOEN_SYN_1"/>
    <property type="match status" value="1"/>
</dbReference>